<feature type="binding site" evidence="3">
    <location>
        <position position="175"/>
    </location>
    <ligand>
        <name>Mg(2+)</name>
        <dbReference type="ChEBI" id="CHEBI:18420"/>
    </ligand>
</feature>
<dbReference type="InterPro" id="IPR001952">
    <property type="entry name" value="Alkaline_phosphatase"/>
</dbReference>
<dbReference type="KEGG" id="mbrn:26241099"/>
<proteinExistence type="inferred from homology"/>
<feature type="binding site" evidence="3">
    <location>
        <position position="489"/>
    </location>
    <ligand>
        <name>Zn(2+)</name>
        <dbReference type="ChEBI" id="CHEBI:29105"/>
        <label>2</label>
    </ligand>
</feature>
<comment type="cofactor">
    <cofactor evidence="3">
        <name>Mg(2+)</name>
        <dbReference type="ChEBI" id="CHEBI:18420"/>
    </cofactor>
    <text evidence="3">Binds 1 Mg(2+) ion.</text>
</comment>
<keyword evidence="5" id="KW-0732">Signal</keyword>
<feature type="binding site" evidence="3">
    <location>
        <position position="283"/>
    </location>
    <ligand>
        <name>Mg(2+)</name>
        <dbReference type="ChEBI" id="CHEBI:18420"/>
    </ligand>
</feature>
<dbReference type="PANTHER" id="PTHR11596:SF72">
    <property type="entry name" value="ALKALINE PHOSPHATASE"/>
    <property type="match status" value="1"/>
</dbReference>
<evidence type="ECO:0000256" key="5">
    <source>
        <dbReference type="SAM" id="SignalP"/>
    </source>
</evidence>
<keyword evidence="3" id="KW-0862">Zinc</keyword>
<feature type="binding site" evidence="3">
    <location>
        <position position="443"/>
    </location>
    <ligand>
        <name>Zn(2+)</name>
        <dbReference type="ChEBI" id="CHEBI:29105"/>
        <label>2</label>
    </ligand>
</feature>
<dbReference type="OrthoDB" id="5818554at2759"/>
<dbReference type="CDD" id="cd16012">
    <property type="entry name" value="ALP"/>
    <property type="match status" value="1"/>
</dbReference>
<dbReference type="GeneID" id="26241099"/>
<dbReference type="GO" id="GO:0004035">
    <property type="term" value="F:alkaline phosphatase activity"/>
    <property type="evidence" value="ECO:0007669"/>
    <property type="project" value="UniProtKB-EC"/>
</dbReference>
<feature type="signal peptide" evidence="5">
    <location>
        <begin position="1"/>
        <end position="20"/>
    </location>
</feature>
<reference evidence="6 7" key="1">
    <citation type="submission" date="2020-07" db="EMBL/GenBank/DDBJ databases">
        <title>Telomere length de novo assembly of all 7 chromosomes of the fungus, Metarhizium brunneum, using a novel assembly pipeline.</title>
        <authorList>
            <person name="Saud z."/>
            <person name="Kortsinoglou A."/>
            <person name="Kouvelis V.N."/>
            <person name="Butt T.M."/>
        </authorList>
    </citation>
    <scope>NUCLEOTIDE SEQUENCE [LARGE SCALE GENOMIC DNA]</scope>
    <source>
        <strain evidence="6 7">4556</strain>
    </source>
</reference>
<feature type="binding site" evidence="3">
    <location>
        <position position="447"/>
    </location>
    <ligand>
        <name>Zn(2+)</name>
        <dbReference type="ChEBI" id="CHEBI:29105"/>
        <label>2</label>
    </ligand>
</feature>
<dbReference type="Pfam" id="PF00245">
    <property type="entry name" value="Alk_phosphatase"/>
    <property type="match status" value="1"/>
</dbReference>
<dbReference type="EC" id="3.1.3.1" evidence="1"/>
<evidence type="ECO:0000256" key="3">
    <source>
        <dbReference type="PIRSR" id="PIRSR601952-2"/>
    </source>
</evidence>
<feature type="binding site" evidence="3">
    <location>
        <position position="285"/>
    </location>
    <ligand>
        <name>Mg(2+)</name>
        <dbReference type="ChEBI" id="CHEBI:18420"/>
    </ligand>
</feature>
<dbReference type="SMART" id="SM00098">
    <property type="entry name" value="alkPPc"/>
    <property type="match status" value="1"/>
</dbReference>
<gene>
    <name evidence="6" type="primary">phoA</name>
    <name evidence="6" type="ORF">G6M90_00g096580</name>
</gene>
<dbReference type="Proteomes" id="UP000510686">
    <property type="component" value="Chromosome 6"/>
</dbReference>
<evidence type="ECO:0000313" key="7">
    <source>
        <dbReference type="Proteomes" id="UP000510686"/>
    </source>
</evidence>
<evidence type="ECO:0000256" key="1">
    <source>
        <dbReference type="ARBA" id="ARBA00012647"/>
    </source>
</evidence>
<dbReference type="Gene3D" id="3.40.720.10">
    <property type="entry name" value="Alkaline Phosphatase, subunit A"/>
    <property type="match status" value="1"/>
</dbReference>
<feature type="binding site" evidence="3">
    <location>
        <position position="612"/>
    </location>
    <ligand>
        <name>Zn(2+)</name>
        <dbReference type="ChEBI" id="CHEBI:29105"/>
        <label>2</label>
    </ligand>
</feature>
<feature type="active site" description="Phosphoserine intermediate" evidence="2">
    <location>
        <position position="224"/>
    </location>
</feature>
<keyword evidence="3" id="KW-0479">Metal-binding</keyword>
<protein>
    <recommendedName>
        <fullName evidence="1">alkaline phosphatase</fullName>
        <ecNumber evidence="1">3.1.3.1</ecNumber>
    </recommendedName>
</protein>
<accession>A0A7D5Z4C5</accession>
<evidence type="ECO:0000256" key="2">
    <source>
        <dbReference type="PIRSR" id="PIRSR601952-1"/>
    </source>
</evidence>
<sequence length="661" mass="72783">MLAKLNVAAVLAASLSVVSAQTYQRLGTCPTLGCLLPPDQSDFLPGQLFDLRVEVHAPVNGSEAAHDGKPDEKFKVTIAKDGKEAKDITNFFGVKEPELEKWTFKWYEDLFAEDKKTPSIVNVASKAYRKLSLDEPGKYTVTLQYYGGEKTTAEWVVRPIVKKRKAKNVIFFIGDGMTTNMITAARLLGHKSINGKYQTRMQMDEFPVLGHQMTHSIDSYITDSANSASALYSGHKSTVNAMGVHADSSPDPFDDPKVETIVEIFRRITKGAWGAVSTAFLADATPIALTGHTRRRSEYGPLIDQALNGLTNYSWTNHEGPDVYFGAGAEQFFAGKGSYKGKDYYEEFSKKGYSVSLNKTSLEMIDTSKKALGVFCQSNLPVWLDRNVYKDNLKNFKNNPKGGNDSALDLPGLKEMTLKAVEVLHKRGGDKGFFLMSEAASVDKQMHALDYDRALGDLLELDDTVRETIKKLKELKILDETLVVVSADHGHGFDVWGSADTEYIAEHDDERTKRNAIGVYEKSGLSQYTEKNKNIQYGTGVNFPSNWEPRYAIAGGVGAAPDHREDYKVHKSGPREPAVKGADGSYIVNAKDSPNGIVINGTLPTNEAQGVHSLTDVPVFAMGPCQETFGGTYNNVDIFYKMATCLGLARPNTEGKKPKKQ</sequence>
<comment type="similarity">
    <text evidence="4">Belongs to the alkaline phosphatase family.</text>
</comment>
<dbReference type="AlphaFoldDB" id="A0A7D5Z4C5"/>
<evidence type="ECO:0000256" key="4">
    <source>
        <dbReference type="RuleBase" id="RU003946"/>
    </source>
</evidence>
<feature type="chain" id="PRO_5028964548" description="alkaline phosphatase" evidence="5">
    <location>
        <begin position="21"/>
        <end position="661"/>
    </location>
</feature>
<dbReference type="RefSeq" id="XP_014546676.1">
    <property type="nucleotide sequence ID" value="XM_014691190.1"/>
</dbReference>
<name>A0A7D5Z4C5_9HYPO</name>
<feature type="binding site" evidence="3">
    <location>
        <position position="488"/>
    </location>
    <ligand>
        <name>Zn(2+)</name>
        <dbReference type="ChEBI" id="CHEBI:29105"/>
        <label>2</label>
    </ligand>
</feature>
<dbReference type="GO" id="GO:0046872">
    <property type="term" value="F:metal ion binding"/>
    <property type="evidence" value="ECO:0007669"/>
    <property type="project" value="UniProtKB-KW"/>
</dbReference>
<keyword evidence="7" id="KW-1185">Reference proteome</keyword>
<organism evidence="6 7">
    <name type="scientific">Metarhizium brunneum</name>
    <dbReference type="NCBI Taxonomy" id="500148"/>
    <lineage>
        <taxon>Eukaryota</taxon>
        <taxon>Fungi</taxon>
        <taxon>Dikarya</taxon>
        <taxon>Ascomycota</taxon>
        <taxon>Pezizomycotina</taxon>
        <taxon>Sordariomycetes</taxon>
        <taxon>Hypocreomycetidae</taxon>
        <taxon>Hypocreales</taxon>
        <taxon>Clavicipitaceae</taxon>
        <taxon>Metarhizium</taxon>
    </lineage>
</organism>
<dbReference type="EMBL" id="CP058937">
    <property type="protein sequence ID" value="QLI73624.1"/>
    <property type="molecule type" value="Genomic_DNA"/>
</dbReference>
<evidence type="ECO:0000313" key="6">
    <source>
        <dbReference type="EMBL" id="QLI73624.1"/>
    </source>
</evidence>
<dbReference type="InterPro" id="IPR017850">
    <property type="entry name" value="Alkaline_phosphatase_core_sf"/>
</dbReference>
<dbReference type="PRINTS" id="PR00113">
    <property type="entry name" value="ALKPHPHTASE"/>
</dbReference>
<keyword evidence="3" id="KW-0460">Magnesium</keyword>
<comment type="cofactor">
    <cofactor evidence="3">
        <name>Zn(2+)</name>
        <dbReference type="ChEBI" id="CHEBI:29105"/>
    </cofactor>
    <text evidence="3">Binds 2 Zn(2+) ions.</text>
</comment>
<feature type="binding site" evidence="3">
    <location>
        <position position="438"/>
    </location>
    <ligand>
        <name>Mg(2+)</name>
        <dbReference type="ChEBI" id="CHEBI:18420"/>
    </ligand>
</feature>
<dbReference type="PANTHER" id="PTHR11596">
    <property type="entry name" value="ALKALINE PHOSPHATASE"/>
    <property type="match status" value="1"/>
</dbReference>
<dbReference type="SUPFAM" id="SSF53649">
    <property type="entry name" value="Alkaline phosphatase-like"/>
    <property type="match status" value="1"/>
</dbReference>